<dbReference type="PRINTS" id="PR00418">
    <property type="entry name" value="TPI2FAMILY"/>
</dbReference>
<reference evidence="8" key="1">
    <citation type="submission" date="2021-02" db="EMBL/GenBank/DDBJ databases">
        <authorList>
            <person name="Dougan E. K."/>
            <person name="Rhodes N."/>
            <person name="Thang M."/>
            <person name="Chan C."/>
        </authorList>
    </citation>
    <scope>NUCLEOTIDE SEQUENCE</scope>
</reference>
<dbReference type="PANTHER" id="PTHR10169:SF38">
    <property type="entry name" value="DNA TOPOISOMERASE 2"/>
    <property type="match status" value="1"/>
</dbReference>
<keyword evidence="4" id="KW-0799">Topoisomerase</keyword>
<evidence type="ECO:0000256" key="3">
    <source>
        <dbReference type="ARBA" id="ARBA00012895"/>
    </source>
</evidence>
<dbReference type="GO" id="GO:0000712">
    <property type="term" value="P:resolution of meiotic recombination intermediates"/>
    <property type="evidence" value="ECO:0007669"/>
    <property type="project" value="TreeGrafter"/>
</dbReference>
<dbReference type="Gene3D" id="1.10.287.70">
    <property type="match status" value="1"/>
</dbReference>
<dbReference type="SUPFAM" id="SSF51206">
    <property type="entry name" value="cAMP-binding domain-like"/>
    <property type="match status" value="1"/>
</dbReference>
<organism evidence="8 9">
    <name type="scientific">Polarella glacialis</name>
    <name type="common">Dinoflagellate</name>
    <dbReference type="NCBI Taxonomy" id="89957"/>
    <lineage>
        <taxon>Eukaryota</taxon>
        <taxon>Sar</taxon>
        <taxon>Alveolata</taxon>
        <taxon>Dinophyceae</taxon>
        <taxon>Suessiales</taxon>
        <taxon>Suessiaceae</taxon>
        <taxon>Polarella</taxon>
    </lineage>
</organism>
<keyword evidence="9" id="KW-1185">Reference proteome</keyword>
<proteinExistence type="predicted"/>
<dbReference type="GO" id="GO:0003918">
    <property type="term" value="F:DNA topoisomerase type II (double strand cut, ATP-hydrolyzing) activity"/>
    <property type="evidence" value="ECO:0007669"/>
    <property type="project" value="UniProtKB-EC"/>
</dbReference>
<dbReference type="AlphaFoldDB" id="A0A813HQV6"/>
<keyword evidence="6" id="KW-0413">Isomerase</keyword>
<dbReference type="GO" id="GO:0006265">
    <property type="term" value="P:DNA topological change"/>
    <property type="evidence" value="ECO:0007669"/>
    <property type="project" value="InterPro"/>
</dbReference>
<evidence type="ECO:0000259" key="7">
    <source>
        <dbReference type="PROSITE" id="PS50042"/>
    </source>
</evidence>
<dbReference type="InterPro" id="IPR050634">
    <property type="entry name" value="DNA_Topoisomerase_II"/>
</dbReference>
<dbReference type="InterPro" id="IPR001241">
    <property type="entry name" value="Topo_IIA"/>
</dbReference>
<feature type="non-terminal residue" evidence="8">
    <location>
        <position position="1"/>
    </location>
</feature>
<dbReference type="Gene3D" id="2.60.120.10">
    <property type="entry name" value="Jelly Rolls"/>
    <property type="match status" value="1"/>
</dbReference>
<dbReference type="Gene3D" id="3.30.565.10">
    <property type="entry name" value="Histidine kinase-like ATPase, C-terminal domain"/>
    <property type="match status" value="1"/>
</dbReference>
<comment type="caution">
    <text evidence="8">The sequence shown here is derived from an EMBL/GenBank/DDBJ whole genome shotgun (WGS) entry which is preliminary data.</text>
</comment>
<dbReference type="GO" id="GO:0003677">
    <property type="term" value="F:DNA binding"/>
    <property type="evidence" value="ECO:0007669"/>
    <property type="project" value="UniProtKB-KW"/>
</dbReference>
<dbReference type="PROSITE" id="PS50042">
    <property type="entry name" value="CNMP_BINDING_3"/>
    <property type="match status" value="1"/>
</dbReference>
<evidence type="ECO:0000256" key="5">
    <source>
        <dbReference type="ARBA" id="ARBA00023125"/>
    </source>
</evidence>
<dbReference type="InterPro" id="IPR003594">
    <property type="entry name" value="HATPase_dom"/>
</dbReference>
<dbReference type="Pfam" id="PF02518">
    <property type="entry name" value="HATPase_c"/>
    <property type="match status" value="1"/>
</dbReference>
<evidence type="ECO:0000256" key="4">
    <source>
        <dbReference type="ARBA" id="ARBA00023029"/>
    </source>
</evidence>
<dbReference type="InterPro" id="IPR014710">
    <property type="entry name" value="RmlC-like_jellyroll"/>
</dbReference>
<dbReference type="EC" id="5.6.2.2" evidence="3"/>
<feature type="domain" description="Cyclic nucleotide-binding" evidence="7">
    <location>
        <begin position="222"/>
        <end position="280"/>
    </location>
</feature>
<evidence type="ECO:0000256" key="2">
    <source>
        <dbReference type="ARBA" id="ARBA00001946"/>
    </source>
</evidence>
<comment type="cofactor">
    <cofactor evidence="2">
        <name>Mg(2+)</name>
        <dbReference type="ChEBI" id="CHEBI:18420"/>
    </cofactor>
</comment>
<dbReference type="InterPro" id="IPR036890">
    <property type="entry name" value="HATPase_C_sf"/>
</dbReference>
<name>A0A813HQV6_POLGL</name>
<dbReference type="SMART" id="SM00433">
    <property type="entry name" value="TOP2c"/>
    <property type="match status" value="1"/>
</dbReference>
<dbReference type="CDD" id="cd16930">
    <property type="entry name" value="HATPase_TopII-like"/>
    <property type="match status" value="1"/>
</dbReference>
<evidence type="ECO:0000256" key="1">
    <source>
        <dbReference type="ARBA" id="ARBA00000185"/>
    </source>
</evidence>
<evidence type="ECO:0000313" key="9">
    <source>
        <dbReference type="Proteomes" id="UP000654075"/>
    </source>
</evidence>
<dbReference type="EMBL" id="CAJNNV010032401">
    <property type="protein sequence ID" value="CAE8639886.1"/>
    <property type="molecule type" value="Genomic_DNA"/>
</dbReference>
<gene>
    <name evidence="8" type="ORF">PGLA1383_LOCUS54866</name>
</gene>
<dbReference type="GO" id="GO:0000819">
    <property type="term" value="P:sister chromatid segregation"/>
    <property type="evidence" value="ECO:0007669"/>
    <property type="project" value="TreeGrafter"/>
</dbReference>
<evidence type="ECO:0000256" key="6">
    <source>
        <dbReference type="ARBA" id="ARBA00023235"/>
    </source>
</evidence>
<dbReference type="OrthoDB" id="1731505at2759"/>
<dbReference type="GO" id="GO:0005524">
    <property type="term" value="F:ATP binding"/>
    <property type="evidence" value="ECO:0007669"/>
    <property type="project" value="InterPro"/>
</dbReference>
<dbReference type="SUPFAM" id="SSF55874">
    <property type="entry name" value="ATPase domain of HSP90 chaperone/DNA topoisomerase II/histidine kinase"/>
    <property type="match status" value="1"/>
</dbReference>
<dbReference type="Proteomes" id="UP000654075">
    <property type="component" value="Unassembled WGS sequence"/>
</dbReference>
<dbReference type="InterPro" id="IPR018490">
    <property type="entry name" value="cNMP-bd_dom_sf"/>
</dbReference>
<dbReference type="GO" id="GO:0005634">
    <property type="term" value="C:nucleus"/>
    <property type="evidence" value="ECO:0007669"/>
    <property type="project" value="TreeGrafter"/>
</dbReference>
<evidence type="ECO:0000313" key="8">
    <source>
        <dbReference type="EMBL" id="CAE8639886.1"/>
    </source>
</evidence>
<comment type="catalytic activity">
    <reaction evidence="1">
        <text>ATP-dependent breakage, passage and rejoining of double-stranded DNA.</text>
        <dbReference type="EC" id="5.6.2.2"/>
    </reaction>
</comment>
<accession>A0A813HQV6</accession>
<dbReference type="SUPFAM" id="SSF81324">
    <property type="entry name" value="Voltage-gated potassium channels"/>
    <property type="match status" value="1"/>
</dbReference>
<dbReference type="PANTHER" id="PTHR10169">
    <property type="entry name" value="DNA TOPOISOMERASE/GYRASE"/>
    <property type="match status" value="1"/>
</dbReference>
<feature type="non-terminal residue" evidence="8">
    <location>
        <position position="573"/>
    </location>
</feature>
<keyword evidence="5" id="KW-0238">DNA-binding</keyword>
<dbReference type="CDD" id="cd00038">
    <property type="entry name" value="CAP_ED"/>
    <property type="match status" value="1"/>
</dbReference>
<sequence>VFTTIGFGDIYAVTSGEICYVSFAFIVGAIVHSIILGEVISTVTRVDEKGQFSYEQRVLVEKWSSHTELGDEVSSDLQSWTQNQADRWSNQRYDKEGMRHLINGRFLGRSLIASLPEHLYGGELLQNSFFSHLPPRIQETPARLPLLLALSSYRHIFAKKDIVYQRHDFANHVFLVVSGTFAHIGVPRSTGGLDYKFGESSNLRGFQDSVDELSGMSPYQLFSQGAFFGDYSLFQDVPRKASVRCEYHGSCIVVLKNDMMRLVDDFPEFGRMWRGNAARREKHRVKLRLRLTTAGAYRTLAALTLQRFWWHHKRRKDPAHTLGYRLPFLDMFEVAVDRLNKATSNRPGLYKIFDEILVNAADNYTRAAGQSYIKVCIDEKAGSISVENDGNGLPVEVHQEHQMYVPEMVFGHLLTSDNYDDTEKKVTGGRNGYGAKLANIFSTKFEIECADPGRKKKYYQCWEENMKKKDKPKLTAHSGAGYTKITFYPDFKLFGMKKLDKDIVGIMNRRCVDLAGIMPASCKIHLNGKRLQISSFKDYVQLYKLEDDTEIVYDKSGDRWEVAMTVSDGQFKQ</sequence>
<protein>
    <recommendedName>
        <fullName evidence="3">DNA topoisomerase (ATP-hydrolyzing)</fullName>
        <ecNumber evidence="3">5.6.2.2</ecNumber>
    </recommendedName>
</protein>
<dbReference type="InterPro" id="IPR000595">
    <property type="entry name" value="cNMP-bd_dom"/>
</dbReference>